<sequence length="173" mass="18650">MDKLTVAAVLDRIVFAEPDTFDPADGRLLAALIPERRRHLFGASIAAKMPGGTTSGSAAGVGSVDLKNDDREFTAEVGADDFVRVGQYKLLRDRDGIEIWQVMSDTLDDEPKGALLRLDSAGEPIALLMFAPRRLRLPFLIGNLILQRAGWRDWKRPVRAGAAGGVGAGRTPG</sequence>
<organism evidence="1 2">
    <name type="scientific">Skermanella cutis</name>
    <dbReference type="NCBI Taxonomy" id="2775420"/>
    <lineage>
        <taxon>Bacteria</taxon>
        <taxon>Pseudomonadati</taxon>
        <taxon>Pseudomonadota</taxon>
        <taxon>Alphaproteobacteria</taxon>
        <taxon>Rhodospirillales</taxon>
        <taxon>Azospirillaceae</taxon>
        <taxon>Skermanella</taxon>
    </lineage>
</organism>
<dbReference type="EMBL" id="CP067420">
    <property type="protein sequence ID" value="QQP89853.1"/>
    <property type="molecule type" value="Genomic_DNA"/>
</dbReference>
<reference evidence="1" key="1">
    <citation type="submission" date="2021-02" db="EMBL/GenBank/DDBJ databases">
        <title>Skermanella TT6 skin isolate.</title>
        <authorList>
            <person name="Lee K."/>
            <person name="Ganzorig M."/>
        </authorList>
    </citation>
    <scope>NUCLEOTIDE SEQUENCE</scope>
    <source>
        <strain evidence="1">TT6</strain>
    </source>
</reference>
<accession>A0ABX7B966</accession>
<dbReference type="Proteomes" id="UP000595197">
    <property type="component" value="Chromosome"/>
</dbReference>
<dbReference type="RefSeq" id="WP_201076604.1">
    <property type="nucleotide sequence ID" value="NZ_CP067420.1"/>
</dbReference>
<protein>
    <submittedName>
        <fullName evidence="1">Uncharacterized protein</fullName>
    </submittedName>
</protein>
<proteinExistence type="predicted"/>
<gene>
    <name evidence="1" type="ORF">IGS68_00800</name>
</gene>
<evidence type="ECO:0000313" key="2">
    <source>
        <dbReference type="Proteomes" id="UP000595197"/>
    </source>
</evidence>
<name>A0ABX7B966_9PROT</name>
<evidence type="ECO:0000313" key="1">
    <source>
        <dbReference type="EMBL" id="QQP89853.1"/>
    </source>
</evidence>
<keyword evidence="2" id="KW-1185">Reference proteome</keyword>